<organism evidence="1">
    <name type="scientific">uncultured Caudovirales phage</name>
    <dbReference type="NCBI Taxonomy" id="2100421"/>
    <lineage>
        <taxon>Viruses</taxon>
        <taxon>Duplodnaviria</taxon>
        <taxon>Heunggongvirae</taxon>
        <taxon>Uroviricota</taxon>
        <taxon>Caudoviricetes</taxon>
        <taxon>Peduoviridae</taxon>
        <taxon>Maltschvirus</taxon>
        <taxon>Maltschvirus maltsch</taxon>
    </lineage>
</organism>
<dbReference type="EMBL" id="LR796167">
    <property type="protein sequence ID" value="CAB4123068.1"/>
    <property type="molecule type" value="Genomic_DNA"/>
</dbReference>
<sequence>MTQYNQKIYKGVDNTLQMLVKSVDRRPVNLANVSLSAQMVSVETGQTSLLKQCDITDVAHGKAIMVLTASDVEYLPLGFYNINVTRTDTNSNATKFLYSDQFQDIDVAVELFAGTTRELIPATEITNFTPTPVNWYNDTLWVTGALPATSQTGEASGTNTWSVYTTNWTGKLWIQGSLTLDVPVEEDWFNIAIGSGTDYKQWIEGNQPVLWTSSLTQNLYWIRFLYISDRVNTGTFDKILYKS</sequence>
<protein>
    <submittedName>
        <fullName evidence="1">Uncharacterized protein</fullName>
    </submittedName>
</protein>
<evidence type="ECO:0000313" key="1">
    <source>
        <dbReference type="EMBL" id="CAB4123068.1"/>
    </source>
</evidence>
<gene>
    <name evidence="1" type="ORF">UFOVP29_227</name>
</gene>
<proteinExistence type="predicted"/>
<accession>A0A6J5KLG4</accession>
<reference evidence="1" key="1">
    <citation type="submission" date="2020-04" db="EMBL/GenBank/DDBJ databases">
        <authorList>
            <person name="Chiriac C."/>
            <person name="Salcher M."/>
            <person name="Ghai R."/>
            <person name="Kavagutti S V."/>
        </authorList>
    </citation>
    <scope>NUCLEOTIDE SEQUENCE</scope>
</reference>
<name>A0A6J5KLG4_9CAUD</name>